<dbReference type="InterPro" id="IPR044844">
    <property type="entry name" value="Trans_IPPS_euk-type"/>
</dbReference>
<dbReference type="SFLD" id="SFLDS00005">
    <property type="entry name" value="Isoprenoid_Synthase_Type_I"/>
    <property type="match status" value="1"/>
</dbReference>
<dbReference type="PANTHER" id="PTHR11626:SF2">
    <property type="entry name" value="SQUALENE SYNTHASE"/>
    <property type="match status" value="1"/>
</dbReference>
<comment type="function">
    <text evidence="10">Catalyzes the condensation of 2 farnesyl pyrophosphate (FPP) moieties to form squalene.</text>
</comment>
<evidence type="ECO:0000313" key="12">
    <source>
        <dbReference type="Proteomes" id="UP001147782"/>
    </source>
</evidence>
<reference evidence="11" key="1">
    <citation type="submission" date="2022-11" db="EMBL/GenBank/DDBJ databases">
        <authorList>
            <person name="Petersen C."/>
        </authorList>
    </citation>
    <scope>NUCLEOTIDE SEQUENCE</scope>
    <source>
        <strain evidence="11">IBT 29864</strain>
    </source>
</reference>
<dbReference type="GO" id="GO:0051996">
    <property type="term" value="F:squalene synthase [NAD(P)H] activity"/>
    <property type="evidence" value="ECO:0007669"/>
    <property type="project" value="UniProtKB-UniRule"/>
</dbReference>
<keyword evidence="8" id="KW-1207">Sterol metabolism</keyword>
<dbReference type="InterPro" id="IPR006449">
    <property type="entry name" value="Squal_synth-like"/>
</dbReference>
<dbReference type="EC" id="2.5.1.21" evidence="3 10"/>
<evidence type="ECO:0000256" key="7">
    <source>
        <dbReference type="ARBA" id="ARBA00023011"/>
    </source>
</evidence>
<comment type="pathway">
    <text evidence="10">Terpene metabolism; lanosterol biosynthesis; lanosterol from farnesyl diphosphate: step 1/3.</text>
</comment>
<protein>
    <recommendedName>
        <fullName evidence="3 10">Squalene synthase</fullName>
        <shortName evidence="10">SQS</shortName>
        <shortName evidence="10">SS</shortName>
        <ecNumber evidence="3 10">2.5.1.21</ecNumber>
    </recommendedName>
</protein>
<dbReference type="Proteomes" id="UP001147782">
    <property type="component" value="Unassembled WGS sequence"/>
</dbReference>
<evidence type="ECO:0000256" key="3">
    <source>
        <dbReference type="ARBA" id="ARBA00012373"/>
    </source>
</evidence>
<keyword evidence="9" id="KW-0753">Steroid metabolism</keyword>
<proteinExistence type="inferred from homology"/>
<keyword evidence="6" id="KW-0443">Lipid metabolism</keyword>
<dbReference type="GO" id="GO:0055056">
    <property type="term" value="F:D-glucose transmembrane transporter activity"/>
    <property type="evidence" value="ECO:0007669"/>
    <property type="project" value="UniProtKB-UniRule"/>
</dbReference>
<dbReference type="PROSITE" id="PS01045">
    <property type="entry name" value="SQUALEN_PHYTOEN_SYN_2"/>
    <property type="match status" value="1"/>
</dbReference>
<dbReference type="InterPro" id="IPR033904">
    <property type="entry name" value="Trans_IPPS_HH"/>
</dbReference>
<comment type="catalytic activity">
    <reaction evidence="10">
        <text>2 (2E,6E)-farnesyl diphosphate + NADH + H(+) = squalene + 2 diphosphate + NAD(+)</text>
        <dbReference type="Rhea" id="RHEA:32299"/>
        <dbReference type="ChEBI" id="CHEBI:15378"/>
        <dbReference type="ChEBI" id="CHEBI:15440"/>
        <dbReference type="ChEBI" id="CHEBI:33019"/>
        <dbReference type="ChEBI" id="CHEBI:57540"/>
        <dbReference type="ChEBI" id="CHEBI:57945"/>
        <dbReference type="ChEBI" id="CHEBI:175763"/>
        <dbReference type="EC" id="2.5.1.21"/>
    </reaction>
</comment>
<dbReference type="InterPro" id="IPR002060">
    <property type="entry name" value="Squ/phyt_synthse"/>
</dbReference>
<evidence type="ECO:0000256" key="9">
    <source>
        <dbReference type="ARBA" id="ARBA00023221"/>
    </source>
</evidence>
<dbReference type="SUPFAM" id="SSF48576">
    <property type="entry name" value="Terpenoid synthases"/>
    <property type="match status" value="1"/>
</dbReference>
<dbReference type="RefSeq" id="XP_056555543.1">
    <property type="nucleotide sequence ID" value="XM_056700130.1"/>
</dbReference>
<dbReference type="Gene3D" id="1.10.600.10">
    <property type="entry name" value="Farnesyl Diphosphate Synthase"/>
    <property type="match status" value="1"/>
</dbReference>
<dbReference type="OrthoDB" id="431150at2759"/>
<dbReference type="CDD" id="cd00683">
    <property type="entry name" value="Trans_IPPS_HH"/>
    <property type="match status" value="1"/>
</dbReference>
<dbReference type="GO" id="GO:0005789">
    <property type="term" value="C:endoplasmic reticulum membrane"/>
    <property type="evidence" value="ECO:0007669"/>
    <property type="project" value="TreeGrafter"/>
</dbReference>
<keyword evidence="6" id="KW-0752">Steroid biosynthesis</keyword>
<comment type="similarity">
    <text evidence="2 10">Belongs to the phytoene/squalene synthase family.</text>
</comment>
<dbReference type="EMBL" id="JAPZBS010000005">
    <property type="protein sequence ID" value="KAJ5371109.1"/>
    <property type="molecule type" value="Genomic_DNA"/>
</dbReference>
<evidence type="ECO:0000256" key="10">
    <source>
        <dbReference type="RuleBase" id="RU368088"/>
    </source>
</evidence>
<gene>
    <name evidence="11" type="ORF">N7496_007201</name>
</gene>
<dbReference type="InterPro" id="IPR008949">
    <property type="entry name" value="Isoprenoid_synthase_dom_sf"/>
</dbReference>
<evidence type="ECO:0000256" key="5">
    <source>
        <dbReference type="ARBA" id="ARBA00022679"/>
    </source>
</evidence>
<dbReference type="PROSITE" id="PS01044">
    <property type="entry name" value="SQUALEN_PHYTOEN_SYN_1"/>
    <property type="match status" value="1"/>
</dbReference>
<evidence type="ECO:0000313" key="11">
    <source>
        <dbReference type="EMBL" id="KAJ5371109.1"/>
    </source>
</evidence>
<keyword evidence="4" id="KW-0444">Lipid biosynthesis</keyword>
<dbReference type="GO" id="GO:0006696">
    <property type="term" value="P:ergosterol biosynthetic process"/>
    <property type="evidence" value="ECO:0007669"/>
    <property type="project" value="TreeGrafter"/>
</dbReference>
<name>A0A9W9V860_9EURO</name>
<reference evidence="11" key="2">
    <citation type="journal article" date="2023" name="IMA Fungus">
        <title>Comparative genomic study of the Penicillium genus elucidates a diverse pangenome and 15 lateral gene transfer events.</title>
        <authorList>
            <person name="Petersen C."/>
            <person name="Sorensen T."/>
            <person name="Nielsen M.R."/>
            <person name="Sondergaard T.E."/>
            <person name="Sorensen J.L."/>
            <person name="Fitzpatrick D.A."/>
            <person name="Frisvad J.C."/>
            <person name="Nielsen K.L."/>
        </authorList>
    </citation>
    <scope>NUCLEOTIDE SEQUENCE</scope>
    <source>
        <strain evidence="11">IBT 29864</strain>
    </source>
</reference>
<evidence type="ECO:0000256" key="1">
    <source>
        <dbReference type="ARBA" id="ARBA00001946"/>
    </source>
</evidence>
<evidence type="ECO:0000256" key="2">
    <source>
        <dbReference type="ARBA" id="ARBA00006251"/>
    </source>
</evidence>
<keyword evidence="7" id="KW-0756">Sterol biosynthesis</keyword>
<accession>A0A9W9V860</accession>
<evidence type="ECO:0000256" key="8">
    <source>
        <dbReference type="ARBA" id="ARBA00023166"/>
    </source>
</evidence>
<dbReference type="InterPro" id="IPR019845">
    <property type="entry name" value="Squalene/phytoene_synthase_CS"/>
</dbReference>
<keyword evidence="5 10" id="KW-0808">Transferase</keyword>
<comment type="caution">
    <text evidence="11">The sequence shown here is derived from an EMBL/GenBank/DDBJ whole genome shotgun (WGS) entry which is preliminary data.</text>
</comment>
<keyword evidence="12" id="KW-1185">Reference proteome</keyword>
<dbReference type="SFLD" id="SFLDG01018">
    <property type="entry name" value="Squalene/Phytoene_Synthase_Lik"/>
    <property type="match status" value="1"/>
</dbReference>
<comment type="cofactor">
    <cofactor evidence="1 10">
        <name>Mg(2+)</name>
        <dbReference type="ChEBI" id="CHEBI:18420"/>
    </cofactor>
</comment>
<dbReference type="PANTHER" id="PTHR11626">
    <property type="entry name" value="FARNESYL-DIPHOSPHATE FARNESYLTRANSFERASE"/>
    <property type="match status" value="1"/>
</dbReference>
<dbReference type="GeneID" id="81439309"/>
<dbReference type="FunFam" id="1.10.600.10:FF:000023">
    <property type="entry name" value="Squalene synthase"/>
    <property type="match status" value="1"/>
</dbReference>
<evidence type="ECO:0000256" key="6">
    <source>
        <dbReference type="ARBA" id="ARBA00022955"/>
    </source>
</evidence>
<organism evidence="11 12">
    <name type="scientific">Penicillium cataractarum</name>
    <dbReference type="NCBI Taxonomy" id="2100454"/>
    <lineage>
        <taxon>Eukaryota</taxon>
        <taxon>Fungi</taxon>
        <taxon>Dikarya</taxon>
        <taxon>Ascomycota</taxon>
        <taxon>Pezizomycotina</taxon>
        <taxon>Eurotiomycetes</taxon>
        <taxon>Eurotiomycetidae</taxon>
        <taxon>Eurotiales</taxon>
        <taxon>Aspergillaceae</taxon>
        <taxon>Penicillium</taxon>
    </lineage>
</organism>
<dbReference type="AlphaFoldDB" id="A0A9W9V860"/>
<dbReference type="NCBIfam" id="TIGR01559">
    <property type="entry name" value="squal_synth"/>
    <property type="match status" value="1"/>
</dbReference>
<sequence length="462" mass="51905">MGFTSNLLYFALHPNHLGTLIQWYLYLFNTEKLTDKTLRHRPQHPKDENHKTTTAKTCFAFLHKTGRSFSPVVQDLHPELALPVCIFYLILRGLDTIEDDPSIPLEVKEPLLRDFKNVLDKDGWNYTGNRPEENDRELLVQFGNVIVEFKKMKPVYGVIVRDVTARMGDGMADNARRAAAGASSIDSTAEYDLYCWYVAGIVGEGLTRLFVEAGLAETDLLKQGLYKPMGLFLQKTNIIRDIREDWDDSRRFWPEEISSKHVGDFEDLFDPAKQSAAVSCSSEMILDALQHVCDCLSYLAGLREQSVFNFCAIPQCMAIATLELCFCNPALFDRSLKISKGDALRLVVEASRGIESVCYVFCRYVDRIQQKIQSGDPCYLRVHAACKEIQTFAKALATQSTDGVSDTMDGKTLVSQEGLPRHQSSIHHNTRSVARRAFAFSAGISLSVLGVAWVIKARLNAV</sequence>
<dbReference type="Pfam" id="PF00494">
    <property type="entry name" value="SQS_PSY"/>
    <property type="match status" value="1"/>
</dbReference>
<evidence type="ECO:0000256" key="4">
    <source>
        <dbReference type="ARBA" id="ARBA00022516"/>
    </source>
</evidence>
<dbReference type="GO" id="GO:0045338">
    <property type="term" value="P:farnesyl diphosphate metabolic process"/>
    <property type="evidence" value="ECO:0007669"/>
    <property type="project" value="InterPro"/>
</dbReference>
<comment type="catalytic activity">
    <reaction evidence="10">
        <text>2 (2E,6E)-farnesyl diphosphate + NADPH + H(+) = squalene + 2 diphosphate + NADP(+)</text>
        <dbReference type="Rhea" id="RHEA:32295"/>
        <dbReference type="ChEBI" id="CHEBI:15378"/>
        <dbReference type="ChEBI" id="CHEBI:15440"/>
        <dbReference type="ChEBI" id="CHEBI:33019"/>
        <dbReference type="ChEBI" id="CHEBI:57783"/>
        <dbReference type="ChEBI" id="CHEBI:58349"/>
        <dbReference type="ChEBI" id="CHEBI:175763"/>
        <dbReference type="EC" id="2.5.1.21"/>
    </reaction>
</comment>